<comment type="caution">
    <text evidence="2">The sequence shown here is derived from an EMBL/GenBank/DDBJ whole genome shotgun (WGS) entry which is preliminary data.</text>
</comment>
<name>A0A178ICI2_9BACT</name>
<dbReference type="AlphaFoldDB" id="A0A178ICI2"/>
<dbReference type="STRING" id="1184151.AW736_21695"/>
<dbReference type="RefSeq" id="WP_068772410.1">
    <property type="nucleotide sequence ID" value="NZ_CP109796.1"/>
</dbReference>
<keyword evidence="3" id="KW-1185">Reference proteome</keyword>
<protein>
    <submittedName>
        <fullName evidence="2">Uncharacterized protein</fullName>
    </submittedName>
</protein>
<evidence type="ECO:0000313" key="3">
    <source>
        <dbReference type="Proteomes" id="UP000078486"/>
    </source>
</evidence>
<feature type="coiled-coil region" evidence="1">
    <location>
        <begin position="143"/>
        <end position="170"/>
    </location>
</feature>
<proteinExistence type="predicted"/>
<organism evidence="2 3">
    <name type="scientific">Termitidicoccus mucosus</name>
    <dbReference type="NCBI Taxonomy" id="1184151"/>
    <lineage>
        <taxon>Bacteria</taxon>
        <taxon>Pseudomonadati</taxon>
        <taxon>Verrucomicrobiota</taxon>
        <taxon>Opitutia</taxon>
        <taxon>Opitutales</taxon>
        <taxon>Opitutaceae</taxon>
        <taxon>Termitidicoccus</taxon>
    </lineage>
</organism>
<gene>
    <name evidence="2" type="ORF">AW736_21695</name>
</gene>
<accession>A0A178ICI2</accession>
<keyword evidence="1" id="KW-0175">Coiled coil</keyword>
<evidence type="ECO:0000313" key="2">
    <source>
        <dbReference type="EMBL" id="OAM87700.1"/>
    </source>
</evidence>
<evidence type="ECO:0000256" key="1">
    <source>
        <dbReference type="SAM" id="Coils"/>
    </source>
</evidence>
<dbReference type="EMBL" id="LRRQ01000161">
    <property type="protein sequence ID" value="OAM87700.1"/>
    <property type="molecule type" value="Genomic_DNA"/>
</dbReference>
<dbReference type="Proteomes" id="UP000078486">
    <property type="component" value="Unassembled WGS sequence"/>
</dbReference>
<reference evidence="2 3" key="1">
    <citation type="submission" date="2016-01" db="EMBL/GenBank/DDBJ databases">
        <title>High potential of lignocellulose degradation of a new Verrucomicrobia species.</title>
        <authorList>
            <person name="Wang Y."/>
            <person name="Shi Y."/>
            <person name="Qiu Z."/>
            <person name="Liu S."/>
            <person name="Yang H."/>
        </authorList>
    </citation>
    <scope>NUCLEOTIDE SEQUENCE [LARGE SCALE GENOMIC DNA]</scope>
    <source>
        <strain evidence="2 3">TSB47</strain>
    </source>
</reference>
<dbReference type="PROSITE" id="PS51257">
    <property type="entry name" value="PROKAR_LIPOPROTEIN"/>
    <property type="match status" value="1"/>
</dbReference>
<sequence>MRLPHFVVPVIALFGLWLAGCAPADPWQSPLSTATPADFASATSRLARQLSREQMQEFEDCVGAFRTRIILDKAASGTDAVHALACRQIDGLTPYQVLLRGYELRIAQYAGDIAAHQGKLDEMTRRHFELGRSESSLKTSVYYTDLAELIVKLNHNLEKARERLAELQKTPPKAAHS</sequence>